<sequence length="728" mass="81983">MSTLRFFAIKETLNRKPVEIIEGKRRSELFGENVFNKETMRQSLTKDAFESVNNAIEKGTKIDRGIANQIAQSMKDWALSKGVTHYTHWFQPLTGTTAEKHDAFFETIDGGGAIEKLGGSQLVQQEPDASSFPNGGIRNTFEARGYTAWDPTSPAFIFGKTLCVPTVFVSYTGEALDNKTPLLRALNAIDNASVAVCKYFDKNVKKVNASLGWEQEYFLIDSALVSSRPDIQLTGRTLLGHSSAKGQQLDDHYFGTIPSRAMSYMRDLEIECMLLGIPVKTRHNEVAPNQFELAPIYEEANLAVDHNALLMDVMNKVAERHNFKVLFHEKPFKGVNGSGKHNNWSLSTNTGVNLLSPGKTPMSNLQFLTFFINTIKAVHDNEELVRATIASASNDHRLGANEAPPAIISVFIGEQLTNVLKELENVTNGKLSPKEKTDLKLNVVGKIPEILLDNTDRNRTSPFAFTGNKFEFRAVGSLANCANPMTLINSIVAKQLIEFKEEVDVLIKKKELKKDEAIFNVLREYIKKSSNILFEGNGYGEAWEKEAEKRGLSNNKTTPKALKAKVSEKTIAMYGDLGVMNRVEVQSRYDIEMEEYILRIQIEARVLGDLARNHIVPTAIKYQNTLINNVQGLKEIYEADFNRVAHAQLELIEDISKRVDIINTTVTKMINKRKEANQLSDLETKATMYCEEVIPMLEEIRYHCDKLELLVDDELWPLPKYRELLFTT</sequence>
<evidence type="ECO:0000259" key="3">
    <source>
        <dbReference type="PROSITE" id="PS51986"/>
    </source>
</evidence>
<accession>A0A1H3VIX6</accession>
<dbReference type="PROSITE" id="PS00181">
    <property type="entry name" value="GLNA_ATP"/>
    <property type="match status" value="1"/>
</dbReference>
<feature type="domain" description="GS beta-grasp" evidence="3">
    <location>
        <begin position="84"/>
        <end position="173"/>
    </location>
</feature>
<evidence type="ECO:0000259" key="4">
    <source>
        <dbReference type="PROSITE" id="PS51987"/>
    </source>
</evidence>
<feature type="domain" description="GS catalytic" evidence="4">
    <location>
        <begin position="178"/>
        <end position="615"/>
    </location>
</feature>
<dbReference type="Gene3D" id="3.30.590.10">
    <property type="entry name" value="Glutamine synthetase/guanido kinase, catalytic domain"/>
    <property type="match status" value="1"/>
</dbReference>
<dbReference type="InterPro" id="IPR008147">
    <property type="entry name" value="Gln_synt_N"/>
</dbReference>
<dbReference type="PROSITE" id="PS51986">
    <property type="entry name" value="GS_BETA_GRASP"/>
    <property type="match status" value="1"/>
</dbReference>
<dbReference type="InterPro" id="IPR008146">
    <property type="entry name" value="Gln_synth_cat_dom"/>
</dbReference>
<dbReference type="InterPro" id="IPR040577">
    <property type="entry name" value="Gln-synt_C"/>
</dbReference>
<dbReference type="InterPro" id="IPR022147">
    <property type="entry name" value="GSIII_N"/>
</dbReference>
<comment type="similarity">
    <text evidence="1 2">Belongs to the glutamine synthetase family.</text>
</comment>
<dbReference type="AlphaFoldDB" id="A0A1H3VIX6"/>
<evidence type="ECO:0000313" key="5">
    <source>
        <dbReference type="EMBL" id="SDZ74729.1"/>
    </source>
</evidence>
<dbReference type="InterPro" id="IPR027303">
    <property type="entry name" value="Gln_synth_gly_rich_site"/>
</dbReference>
<gene>
    <name evidence="5" type="ORF">SAMN04487990_101205</name>
</gene>
<organism evidence="5 6">
    <name type="scientific">Bizionia paragorgiae</name>
    <dbReference type="NCBI Taxonomy" id="283786"/>
    <lineage>
        <taxon>Bacteria</taxon>
        <taxon>Pseudomonadati</taxon>
        <taxon>Bacteroidota</taxon>
        <taxon>Flavobacteriia</taxon>
        <taxon>Flavobacteriales</taxon>
        <taxon>Flavobacteriaceae</taxon>
        <taxon>Bizionia</taxon>
    </lineage>
</organism>
<keyword evidence="6" id="KW-1185">Reference proteome</keyword>
<dbReference type="Proteomes" id="UP000198846">
    <property type="component" value="Unassembled WGS sequence"/>
</dbReference>
<dbReference type="EMBL" id="FNQK01000001">
    <property type="protein sequence ID" value="SDZ74729.1"/>
    <property type="molecule type" value="Genomic_DNA"/>
</dbReference>
<dbReference type="Pfam" id="PF00120">
    <property type="entry name" value="Gln-synt_C"/>
    <property type="match status" value="1"/>
</dbReference>
<dbReference type="PANTHER" id="PTHR42974">
    <property type="entry name" value="GLUTAMINE SYNTHETASE"/>
    <property type="match status" value="1"/>
</dbReference>
<dbReference type="Pfam" id="PF18318">
    <property type="entry name" value="Gln-synt_C-ter"/>
    <property type="match status" value="1"/>
</dbReference>
<name>A0A1H3VIX6_BIZPA</name>
<dbReference type="PROSITE" id="PS51987">
    <property type="entry name" value="GS_CATALYTIC"/>
    <property type="match status" value="1"/>
</dbReference>
<dbReference type="Gene3D" id="1.20.120.1560">
    <property type="match status" value="1"/>
</dbReference>
<dbReference type="STRING" id="283786.SAMN04487990_101205"/>
<proteinExistence type="inferred from homology"/>
<dbReference type="GO" id="GO:0004356">
    <property type="term" value="F:glutamine synthetase activity"/>
    <property type="evidence" value="ECO:0007669"/>
    <property type="project" value="InterPro"/>
</dbReference>
<dbReference type="SMART" id="SM01230">
    <property type="entry name" value="Gln-synt_C"/>
    <property type="match status" value="1"/>
</dbReference>
<dbReference type="InterPro" id="IPR052725">
    <property type="entry name" value="GS_Type-3"/>
</dbReference>
<reference evidence="5 6" key="1">
    <citation type="submission" date="2016-10" db="EMBL/GenBank/DDBJ databases">
        <authorList>
            <person name="de Groot N.N."/>
        </authorList>
    </citation>
    <scope>NUCLEOTIDE SEQUENCE [LARGE SCALE GENOMIC DNA]</scope>
    <source>
        <strain evidence="5 6">DSM 23842</strain>
    </source>
</reference>
<dbReference type="SUPFAM" id="SSF55931">
    <property type="entry name" value="Glutamine synthetase/guanido kinase"/>
    <property type="match status" value="1"/>
</dbReference>
<dbReference type="PANTHER" id="PTHR42974:SF1">
    <property type="entry name" value="TYPE-3 GLUTAMINE SYNTHETASE"/>
    <property type="match status" value="1"/>
</dbReference>
<evidence type="ECO:0000256" key="1">
    <source>
        <dbReference type="PROSITE-ProRule" id="PRU01330"/>
    </source>
</evidence>
<dbReference type="RefSeq" id="WP_092131270.1">
    <property type="nucleotide sequence ID" value="NZ_FNQK01000001.1"/>
</dbReference>
<evidence type="ECO:0000313" key="6">
    <source>
        <dbReference type="Proteomes" id="UP000198846"/>
    </source>
</evidence>
<dbReference type="OrthoDB" id="9807095at2"/>
<evidence type="ECO:0000256" key="2">
    <source>
        <dbReference type="RuleBase" id="RU000384"/>
    </source>
</evidence>
<dbReference type="InterPro" id="IPR014746">
    <property type="entry name" value="Gln_synth/guanido_kin_cat_dom"/>
</dbReference>
<dbReference type="GO" id="GO:0006542">
    <property type="term" value="P:glutamine biosynthetic process"/>
    <property type="evidence" value="ECO:0007669"/>
    <property type="project" value="InterPro"/>
</dbReference>
<protein>
    <submittedName>
        <fullName evidence="5">Glutamine synthetase</fullName>
    </submittedName>
</protein>
<dbReference type="Pfam" id="PF12437">
    <property type="entry name" value="GSIII_N"/>
    <property type="match status" value="1"/>
</dbReference>